<name>A0A0C2CIX5_9BILA</name>
<keyword evidence="3" id="KW-1185">Reference proteome</keyword>
<dbReference type="Proteomes" id="UP000054047">
    <property type="component" value="Unassembled WGS sequence"/>
</dbReference>
<feature type="non-terminal residue" evidence="2">
    <location>
        <position position="64"/>
    </location>
</feature>
<feature type="region of interest" description="Disordered" evidence="1">
    <location>
        <begin position="1"/>
        <end position="23"/>
    </location>
</feature>
<evidence type="ECO:0000256" key="1">
    <source>
        <dbReference type="SAM" id="MobiDB-lite"/>
    </source>
</evidence>
<organism evidence="2 3">
    <name type="scientific">Ancylostoma duodenale</name>
    <dbReference type="NCBI Taxonomy" id="51022"/>
    <lineage>
        <taxon>Eukaryota</taxon>
        <taxon>Metazoa</taxon>
        <taxon>Ecdysozoa</taxon>
        <taxon>Nematoda</taxon>
        <taxon>Chromadorea</taxon>
        <taxon>Rhabditida</taxon>
        <taxon>Rhabditina</taxon>
        <taxon>Rhabditomorpha</taxon>
        <taxon>Strongyloidea</taxon>
        <taxon>Ancylostomatidae</taxon>
        <taxon>Ancylostomatinae</taxon>
        <taxon>Ancylostoma</taxon>
    </lineage>
</organism>
<dbReference type="AlphaFoldDB" id="A0A0C2CIX5"/>
<dbReference type="EMBL" id="KN752125">
    <property type="protein sequence ID" value="KIH49747.1"/>
    <property type="molecule type" value="Genomic_DNA"/>
</dbReference>
<sequence length="64" mass="7198">MNAKGHSGQNNNEKLQRDGGCRRQSIQIRRQMKASVNKSFNSAVRHLLAKTSKVALEDVYGDVR</sequence>
<evidence type="ECO:0000313" key="2">
    <source>
        <dbReference type="EMBL" id="KIH49747.1"/>
    </source>
</evidence>
<protein>
    <submittedName>
        <fullName evidence="2">Uncharacterized protein</fullName>
    </submittedName>
</protein>
<proteinExistence type="predicted"/>
<accession>A0A0C2CIX5</accession>
<gene>
    <name evidence="2" type="ORF">ANCDUO_20177</name>
</gene>
<evidence type="ECO:0000313" key="3">
    <source>
        <dbReference type="Proteomes" id="UP000054047"/>
    </source>
</evidence>
<reference evidence="2 3" key="1">
    <citation type="submission" date="2013-12" db="EMBL/GenBank/DDBJ databases">
        <title>Draft genome of the parsitic nematode Ancylostoma duodenale.</title>
        <authorList>
            <person name="Mitreva M."/>
        </authorList>
    </citation>
    <scope>NUCLEOTIDE SEQUENCE [LARGE SCALE GENOMIC DNA]</scope>
    <source>
        <strain evidence="2 3">Zhejiang</strain>
    </source>
</reference>